<accession>A0A0N1FD73</accession>
<proteinExistence type="predicted"/>
<name>A0A0N1FD73_9PROT</name>
<comment type="caution">
    <text evidence="1">The sequence shown here is derived from an EMBL/GenBank/DDBJ whole genome shotgun (WGS) entry which is preliminary data.</text>
</comment>
<protein>
    <submittedName>
        <fullName evidence="1">Uncharacterized protein</fullName>
    </submittedName>
</protein>
<evidence type="ECO:0000313" key="1">
    <source>
        <dbReference type="EMBL" id="KPH88509.1"/>
    </source>
</evidence>
<gene>
    <name evidence="1" type="ORF">GLUCOINTEAF2_0203791</name>
</gene>
<sequence length="58" mass="6254">MAITKNRDLVLETGQGAINIFIGICSKSGLQMVRHPEVIDDDATSFAKACSIHTCYGL</sequence>
<dbReference type="Proteomes" id="UP000031553">
    <property type="component" value="Unassembled WGS sequence"/>
</dbReference>
<dbReference type="AlphaFoldDB" id="A0A0N1FD73"/>
<dbReference type="EMBL" id="JUFX02000026">
    <property type="protein sequence ID" value="KPH88509.1"/>
    <property type="molecule type" value="Genomic_DNA"/>
</dbReference>
<organism evidence="1 2">
    <name type="scientific">Komagataeibacter intermedius AF2</name>
    <dbReference type="NCBI Taxonomy" id="1458464"/>
    <lineage>
        <taxon>Bacteria</taxon>
        <taxon>Pseudomonadati</taxon>
        <taxon>Pseudomonadota</taxon>
        <taxon>Alphaproteobacteria</taxon>
        <taxon>Acetobacterales</taxon>
        <taxon>Acetobacteraceae</taxon>
        <taxon>Komagataeibacter</taxon>
    </lineage>
</organism>
<evidence type="ECO:0000313" key="2">
    <source>
        <dbReference type="Proteomes" id="UP000031553"/>
    </source>
</evidence>
<reference evidence="1 2" key="1">
    <citation type="submission" date="2015-07" db="EMBL/GenBank/DDBJ databases">
        <title>Draft Genome Sequence of Komagataeibacter intermedius Strain AF2, Isolated from Kombucha Tea.</title>
        <authorList>
            <person name="Santos R.A."/>
            <person name="Berretta A.A."/>
            <person name="Barud H.S."/>
            <person name="Ribeiro S.J."/>
            <person name="Gonzalez-Garcia L.N."/>
            <person name="Zucchi T.D."/>
            <person name="Goldman G.H."/>
            <person name="Riano-Pachon D.M."/>
        </authorList>
    </citation>
    <scope>NUCLEOTIDE SEQUENCE [LARGE SCALE GENOMIC DNA]</scope>
    <source>
        <strain evidence="1 2">AF2</strain>
    </source>
</reference>